<dbReference type="AlphaFoldDB" id="R7QL43"/>
<dbReference type="EC" id="2.7.8.15" evidence="5"/>
<dbReference type="EMBL" id="HG001967">
    <property type="protein sequence ID" value="CDF38799.1"/>
    <property type="molecule type" value="Genomic_DNA"/>
</dbReference>
<sequence>MGGFALLTCNAVLAFVCKEAQLADPLLLSRVLTVSFIAATCFLLVKHFIKVMVPLFLKANMCGRDINKRGTPAGERPIPEPLGLIPAAVYILVLCALHLVGDHNGDARLYTAAMACVTFMTLLGFADDVLDLKWRYKLILPFIASMPLLVNYTGVTTVVMPPASGRLVDLGLGYYLYMSLLSIFCTNAINIYAGINGLEVGQSVVIGIFVLMHNALNINPTVPKDNIKLLRAHHAFSMDMMIPFVAVTLGLLVHNWYPSRVFVGDTFCYFAGMAFAMAAILGQYALTLLLFFLPQIFNFLYSVPQQLFRIVPCPRYRLPTFNQETGKLEAVKSHLNLVNLVLWITGPMTERALCVVTSFRSCVLLWWVSSSWICSNFNKQMTTLNIIMQLSQWYCVKVMQACCYNTGV</sequence>
<evidence type="ECO:0000256" key="10">
    <source>
        <dbReference type="ARBA" id="ARBA00022723"/>
    </source>
</evidence>
<evidence type="ECO:0000256" key="2">
    <source>
        <dbReference type="ARBA" id="ARBA00004477"/>
    </source>
</evidence>
<proteinExistence type="inferred from homology"/>
<keyword evidence="12" id="KW-0460">Magnesium</keyword>
<keyword evidence="8" id="KW-0808">Transferase</keyword>
<evidence type="ECO:0000256" key="6">
    <source>
        <dbReference type="ARBA" id="ARBA00017659"/>
    </source>
</evidence>
<evidence type="ECO:0000256" key="11">
    <source>
        <dbReference type="ARBA" id="ARBA00022824"/>
    </source>
</evidence>
<evidence type="ECO:0000256" key="17">
    <source>
        <dbReference type="ARBA" id="ARBA00044717"/>
    </source>
</evidence>
<feature type="transmembrane region" description="Helical" evidence="19">
    <location>
        <begin position="82"/>
        <end position="101"/>
    </location>
</feature>
<dbReference type="UniPathway" id="UPA00378"/>
<dbReference type="CDD" id="cd06855">
    <property type="entry name" value="GT_GPT_euk"/>
    <property type="match status" value="1"/>
</dbReference>
<feature type="transmembrane region" description="Helical" evidence="19">
    <location>
        <begin position="107"/>
        <end position="126"/>
    </location>
</feature>
<dbReference type="PhylomeDB" id="R7QL43"/>
<dbReference type="PANTHER" id="PTHR10571">
    <property type="entry name" value="UDP-N-ACETYLGLUCOSAMINE--DOLICHYL-PHOSPHATE N-ACETYLGLUCOSAMINEPHOSPHOTRANSFERASE"/>
    <property type="match status" value="1"/>
</dbReference>
<evidence type="ECO:0000256" key="18">
    <source>
        <dbReference type="ARBA" id="ARBA00045078"/>
    </source>
</evidence>
<name>R7QL43_CHOCR</name>
<evidence type="ECO:0000256" key="4">
    <source>
        <dbReference type="ARBA" id="ARBA00009317"/>
    </source>
</evidence>
<comment type="subcellular location">
    <subcellularLocation>
        <location evidence="2">Endoplasmic reticulum membrane</location>
        <topology evidence="2">Multi-pass membrane protein</topology>
    </subcellularLocation>
</comment>
<dbReference type="GO" id="GO:0046872">
    <property type="term" value="F:metal ion binding"/>
    <property type="evidence" value="ECO:0007669"/>
    <property type="project" value="UniProtKB-KW"/>
</dbReference>
<evidence type="ECO:0000256" key="14">
    <source>
        <dbReference type="ARBA" id="ARBA00023136"/>
    </source>
</evidence>
<dbReference type="PANTHER" id="PTHR10571:SF0">
    <property type="entry name" value="UDP-N-ACETYLGLUCOSAMINE--DOLICHYL-PHOSPHATE N-ACETYLGLUCOSAMINEPHOSPHOTRANSFERASE"/>
    <property type="match status" value="1"/>
</dbReference>
<evidence type="ECO:0000256" key="8">
    <source>
        <dbReference type="ARBA" id="ARBA00022679"/>
    </source>
</evidence>
<keyword evidence="13 19" id="KW-1133">Transmembrane helix</keyword>
<dbReference type="GO" id="GO:0016757">
    <property type="term" value="F:glycosyltransferase activity"/>
    <property type="evidence" value="ECO:0007669"/>
    <property type="project" value="UniProtKB-KW"/>
</dbReference>
<evidence type="ECO:0000256" key="13">
    <source>
        <dbReference type="ARBA" id="ARBA00022989"/>
    </source>
</evidence>
<comment type="pathway">
    <text evidence="3">Protein modification; protein glycosylation.</text>
</comment>
<dbReference type="KEGG" id="ccp:CHC_T00006227001"/>
<protein>
    <recommendedName>
        <fullName evidence="6">UDP-N-acetylglucosamine--dolichyl-phosphate N-acetylglucosaminephosphotransferase</fullName>
        <ecNumber evidence="5">2.7.8.15</ecNumber>
    </recommendedName>
    <alternativeName>
        <fullName evidence="15">GlcNAc-1-P transferase</fullName>
    </alternativeName>
    <alternativeName>
        <fullName evidence="16">N-acetylglucosamine-1-phosphate transferase</fullName>
    </alternativeName>
</protein>
<feature type="transmembrane region" description="Helical" evidence="19">
    <location>
        <begin position="30"/>
        <end position="49"/>
    </location>
</feature>
<evidence type="ECO:0000256" key="5">
    <source>
        <dbReference type="ARBA" id="ARBA00013225"/>
    </source>
</evidence>
<feature type="transmembrane region" description="Helical" evidence="19">
    <location>
        <begin position="269"/>
        <end position="293"/>
    </location>
</feature>
<feature type="transmembrane region" description="Helical" evidence="19">
    <location>
        <begin position="236"/>
        <end position="257"/>
    </location>
</feature>
<keyword evidence="11" id="KW-0256">Endoplasmic reticulum</keyword>
<dbReference type="Gramene" id="CDF38799">
    <property type="protein sequence ID" value="CDF38799"/>
    <property type="gene ID" value="CHC_T00006227001"/>
</dbReference>
<evidence type="ECO:0000313" key="20">
    <source>
        <dbReference type="EMBL" id="CDF38799.1"/>
    </source>
</evidence>
<evidence type="ECO:0000256" key="7">
    <source>
        <dbReference type="ARBA" id="ARBA00022676"/>
    </source>
</evidence>
<keyword evidence="10" id="KW-0479">Metal-binding</keyword>
<reference evidence="21" key="1">
    <citation type="journal article" date="2013" name="Proc. Natl. Acad. Sci. U.S.A.">
        <title>Genome structure and metabolic features in the red seaweed Chondrus crispus shed light on evolution of the Archaeplastida.</title>
        <authorList>
            <person name="Collen J."/>
            <person name="Porcel B."/>
            <person name="Carre W."/>
            <person name="Ball S.G."/>
            <person name="Chaparro C."/>
            <person name="Tonon T."/>
            <person name="Barbeyron T."/>
            <person name="Michel G."/>
            <person name="Noel B."/>
            <person name="Valentin K."/>
            <person name="Elias M."/>
            <person name="Artiguenave F."/>
            <person name="Arun A."/>
            <person name="Aury J.M."/>
            <person name="Barbosa-Neto J.F."/>
            <person name="Bothwell J.H."/>
            <person name="Bouget F.Y."/>
            <person name="Brillet L."/>
            <person name="Cabello-Hurtado F."/>
            <person name="Capella-Gutierrez S."/>
            <person name="Charrier B."/>
            <person name="Cladiere L."/>
            <person name="Cock J.M."/>
            <person name="Coelho S.M."/>
            <person name="Colleoni C."/>
            <person name="Czjzek M."/>
            <person name="Da Silva C."/>
            <person name="Delage L."/>
            <person name="Denoeud F."/>
            <person name="Deschamps P."/>
            <person name="Dittami S.M."/>
            <person name="Gabaldon T."/>
            <person name="Gachon C.M."/>
            <person name="Groisillier A."/>
            <person name="Herve C."/>
            <person name="Jabbari K."/>
            <person name="Katinka M."/>
            <person name="Kloareg B."/>
            <person name="Kowalczyk N."/>
            <person name="Labadie K."/>
            <person name="Leblanc C."/>
            <person name="Lopez P.J."/>
            <person name="McLachlan D.H."/>
            <person name="Meslet-Cladiere L."/>
            <person name="Moustafa A."/>
            <person name="Nehr Z."/>
            <person name="Nyvall Collen P."/>
            <person name="Panaud O."/>
            <person name="Partensky F."/>
            <person name="Poulain J."/>
            <person name="Rensing S.A."/>
            <person name="Rousvoal S."/>
            <person name="Samson G."/>
            <person name="Symeonidi A."/>
            <person name="Weissenbach J."/>
            <person name="Zambounis A."/>
            <person name="Wincker P."/>
            <person name="Boyen C."/>
        </authorList>
    </citation>
    <scope>NUCLEOTIDE SEQUENCE [LARGE SCALE GENOMIC DNA]</scope>
    <source>
        <strain evidence="21">cv. Stackhouse</strain>
    </source>
</reference>
<keyword evidence="14 19" id="KW-0472">Membrane</keyword>
<keyword evidence="9 19" id="KW-0812">Transmembrane</keyword>
<evidence type="ECO:0000256" key="1">
    <source>
        <dbReference type="ARBA" id="ARBA00001946"/>
    </source>
</evidence>
<comment type="catalytic activity">
    <reaction evidence="18">
        <text>a di-trans,poly-cis-dolichyl phosphate + UDP-N-acetyl-alpha-D-glucosamine = an N-acetyl-alpha-D-glucosaminyl-diphospho-di-trans,poly-cis-dolichol + UMP</text>
        <dbReference type="Rhea" id="RHEA:13289"/>
        <dbReference type="Rhea" id="RHEA-COMP:19498"/>
        <dbReference type="Rhea" id="RHEA-COMP:19507"/>
        <dbReference type="ChEBI" id="CHEBI:57683"/>
        <dbReference type="ChEBI" id="CHEBI:57705"/>
        <dbReference type="ChEBI" id="CHEBI:57865"/>
        <dbReference type="ChEBI" id="CHEBI:58427"/>
        <dbReference type="EC" id="2.7.8.15"/>
    </reaction>
    <physiologicalReaction direction="left-to-right" evidence="18">
        <dbReference type="Rhea" id="RHEA:13290"/>
    </physiologicalReaction>
</comment>
<dbReference type="GO" id="GO:0006488">
    <property type="term" value="P:dolichol-linked oligosaccharide biosynthetic process"/>
    <property type="evidence" value="ECO:0007669"/>
    <property type="project" value="InterPro"/>
</dbReference>
<dbReference type="OMA" id="HRTPRYN"/>
<evidence type="ECO:0000256" key="3">
    <source>
        <dbReference type="ARBA" id="ARBA00004922"/>
    </source>
</evidence>
<dbReference type="Proteomes" id="UP000012073">
    <property type="component" value="Unassembled WGS sequence"/>
</dbReference>
<dbReference type="Pfam" id="PF00953">
    <property type="entry name" value="Glycos_transf_4"/>
    <property type="match status" value="1"/>
</dbReference>
<gene>
    <name evidence="20" type="ORF">CHC_T00006227001</name>
</gene>
<keyword evidence="21" id="KW-1185">Reference proteome</keyword>
<evidence type="ECO:0000256" key="9">
    <source>
        <dbReference type="ARBA" id="ARBA00022692"/>
    </source>
</evidence>
<evidence type="ECO:0000256" key="12">
    <source>
        <dbReference type="ARBA" id="ARBA00022842"/>
    </source>
</evidence>
<evidence type="ECO:0000256" key="16">
    <source>
        <dbReference type="ARBA" id="ARBA00033238"/>
    </source>
</evidence>
<comment type="function">
    <text evidence="17">UDP-N-acetylglucosamine--dolichyl-phosphate N-acetylglucosaminephosphotransferase that operates in the biosynthetic pathway of dolichol-linked oligosaccharides, the glycan precursors employed in protein asparagine (N)-glycosylation. The assembly of dolichol-linked oligosaccharides begins on the cytosolic side of the endoplasmic reticulum membrane and finishes in its lumen. The sequential addition of sugars to dolichol pyrophosphate produces dolichol-linked oligosaccharides containing fourteen sugars, including two GlcNAcs, nine mannoses and three glucoses. Once assembled, the oligosaccharide is transferred from the lipid to nascent proteins by oligosaccharyltransferases. Catalyzes the initial step of dolichol-linked oligosaccharide biosynthesis, transfering GlcNAc-1-P from cytosolic UDP-GlcNAc onto the carrier lipid dolichyl phosphate (P-dolichol), yielding GlcNAc-P-P-dolichol embedded in the cytoplasmic leaflet of the endoplasmic reticulum membrane.</text>
</comment>
<dbReference type="GO" id="GO:0003975">
    <property type="term" value="F:UDP-N-acetylglucosamine-dolichyl-phosphate N-acetylglucosaminephosphotransferase activity"/>
    <property type="evidence" value="ECO:0007669"/>
    <property type="project" value="UniProtKB-EC"/>
</dbReference>
<feature type="transmembrane region" description="Helical" evidence="19">
    <location>
        <begin position="138"/>
        <end position="160"/>
    </location>
</feature>
<accession>R7QL43</accession>
<comment type="similarity">
    <text evidence="4">Belongs to the glycosyltransferase 4 family.</text>
</comment>
<comment type="cofactor">
    <cofactor evidence="1">
        <name>Mg(2+)</name>
        <dbReference type="ChEBI" id="CHEBI:18420"/>
    </cofactor>
</comment>
<dbReference type="InterPro" id="IPR033895">
    <property type="entry name" value="GPT"/>
</dbReference>
<organism evidence="20 21">
    <name type="scientific">Chondrus crispus</name>
    <name type="common">Carrageen Irish moss</name>
    <name type="synonym">Polymorpha crispa</name>
    <dbReference type="NCBI Taxonomy" id="2769"/>
    <lineage>
        <taxon>Eukaryota</taxon>
        <taxon>Rhodophyta</taxon>
        <taxon>Florideophyceae</taxon>
        <taxon>Rhodymeniophycidae</taxon>
        <taxon>Gigartinales</taxon>
        <taxon>Gigartinaceae</taxon>
        <taxon>Chondrus</taxon>
    </lineage>
</organism>
<dbReference type="GeneID" id="17326425"/>
<dbReference type="OrthoDB" id="10262326at2759"/>
<evidence type="ECO:0000256" key="19">
    <source>
        <dbReference type="SAM" id="Phobius"/>
    </source>
</evidence>
<dbReference type="RefSeq" id="XP_005718704.1">
    <property type="nucleotide sequence ID" value="XM_005718647.1"/>
</dbReference>
<dbReference type="GO" id="GO:0005789">
    <property type="term" value="C:endoplasmic reticulum membrane"/>
    <property type="evidence" value="ECO:0007669"/>
    <property type="project" value="UniProtKB-SubCell"/>
</dbReference>
<evidence type="ECO:0000256" key="15">
    <source>
        <dbReference type="ARBA" id="ARBA00029567"/>
    </source>
</evidence>
<dbReference type="STRING" id="2769.R7QL43"/>
<keyword evidence="7" id="KW-0328">Glycosyltransferase</keyword>
<feature type="transmembrane region" description="Helical" evidence="19">
    <location>
        <begin position="172"/>
        <end position="193"/>
    </location>
</feature>
<evidence type="ECO:0000313" key="21">
    <source>
        <dbReference type="Proteomes" id="UP000012073"/>
    </source>
</evidence>
<dbReference type="InterPro" id="IPR000715">
    <property type="entry name" value="Glycosyl_transferase_4"/>
</dbReference>